<dbReference type="InterPro" id="IPR003594">
    <property type="entry name" value="HATPase_dom"/>
</dbReference>
<dbReference type="EMBL" id="VSDO01000005">
    <property type="protein sequence ID" value="TYA11015.1"/>
    <property type="molecule type" value="Genomic_DNA"/>
</dbReference>
<evidence type="ECO:0000256" key="5">
    <source>
        <dbReference type="ARBA" id="ARBA00022553"/>
    </source>
</evidence>
<gene>
    <name evidence="18" type="ORF">FRY98_24960</name>
</gene>
<dbReference type="PRINTS" id="PR00344">
    <property type="entry name" value="BCTRLSENSOR"/>
</dbReference>
<keyword evidence="11 15" id="KW-1133">Transmembrane helix</keyword>
<keyword evidence="14" id="KW-0175">Coiled coil</keyword>
<dbReference type="Pfam" id="PF00672">
    <property type="entry name" value="HAMP"/>
    <property type="match status" value="1"/>
</dbReference>
<name>A0A5D0CPA0_9BACL</name>
<comment type="catalytic activity">
    <reaction evidence="1">
        <text>ATP + protein L-histidine = ADP + protein N-phospho-L-histidine.</text>
        <dbReference type="EC" id="2.7.13.3"/>
    </reaction>
</comment>
<comment type="caution">
    <text evidence="18">The sequence shown here is derived from an EMBL/GenBank/DDBJ whole genome shotgun (WGS) entry which is preliminary data.</text>
</comment>
<dbReference type="Pfam" id="PF02518">
    <property type="entry name" value="HATPase_c"/>
    <property type="match status" value="1"/>
</dbReference>
<dbReference type="SUPFAM" id="SSF55874">
    <property type="entry name" value="ATPase domain of HSP90 chaperone/DNA topoisomerase II/histidine kinase"/>
    <property type="match status" value="1"/>
</dbReference>
<evidence type="ECO:0000256" key="10">
    <source>
        <dbReference type="ARBA" id="ARBA00022840"/>
    </source>
</evidence>
<dbReference type="Proteomes" id="UP000325218">
    <property type="component" value="Unassembled WGS sequence"/>
</dbReference>
<dbReference type="InterPro" id="IPR050398">
    <property type="entry name" value="HssS/ArlS-like"/>
</dbReference>
<dbReference type="GO" id="GO:0005886">
    <property type="term" value="C:plasma membrane"/>
    <property type="evidence" value="ECO:0007669"/>
    <property type="project" value="UniProtKB-SubCell"/>
</dbReference>
<evidence type="ECO:0000256" key="9">
    <source>
        <dbReference type="ARBA" id="ARBA00022777"/>
    </source>
</evidence>
<organism evidence="18 19">
    <name type="scientific">Paenibacillus faecis</name>
    <dbReference type="NCBI Taxonomy" id="862114"/>
    <lineage>
        <taxon>Bacteria</taxon>
        <taxon>Bacillati</taxon>
        <taxon>Bacillota</taxon>
        <taxon>Bacilli</taxon>
        <taxon>Bacillales</taxon>
        <taxon>Paenibacillaceae</taxon>
        <taxon>Paenibacillus</taxon>
    </lineage>
</organism>
<evidence type="ECO:0000256" key="1">
    <source>
        <dbReference type="ARBA" id="ARBA00000085"/>
    </source>
</evidence>
<dbReference type="InterPro" id="IPR036097">
    <property type="entry name" value="HisK_dim/P_sf"/>
</dbReference>
<evidence type="ECO:0000256" key="3">
    <source>
        <dbReference type="ARBA" id="ARBA00012438"/>
    </source>
</evidence>
<dbReference type="Pfam" id="PF00512">
    <property type="entry name" value="HisKA"/>
    <property type="match status" value="1"/>
</dbReference>
<keyword evidence="5" id="KW-0597">Phosphoprotein</keyword>
<dbReference type="CDD" id="cd06225">
    <property type="entry name" value="HAMP"/>
    <property type="match status" value="1"/>
</dbReference>
<dbReference type="Gene3D" id="3.30.565.10">
    <property type="entry name" value="Histidine kinase-like ATPase, C-terminal domain"/>
    <property type="match status" value="1"/>
</dbReference>
<keyword evidence="10" id="KW-0067">ATP-binding</keyword>
<dbReference type="InterPro" id="IPR003660">
    <property type="entry name" value="HAMP_dom"/>
</dbReference>
<evidence type="ECO:0000256" key="8">
    <source>
        <dbReference type="ARBA" id="ARBA00022741"/>
    </source>
</evidence>
<keyword evidence="8" id="KW-0547">Nucleotide-binding</keyword>
<reference evidence="18 19" key="1">
    <citation type="submission" date="2019-08" db="EMBL/GenBank/DDBJ databases">
        <title>Genome sequencing of Paenibacillus faecis DSM 23593(T).</title>
        <authorList>
            <person name="Kook J.-K."/>
            <person name="Park S.-N."/>
            <person name="Lim Y.K."/>
        </authorList>
    </citation>
    <scope>NUCLEOTIDE SEQUENCE [LARGE SCALE GENOMIC DNA]</scope>
    <source>
        <strain evidence="18 19">DSM 23593</strain>
    </source>
</reference>
<feature type="transmembrane region" description="Helical" evidence="15">
    <location>
        <begin position="54"/>
        <end position="76"/>
    </location>
</feature>
<accession>A0A5D0CPA0</accession>
<evidence type="ECO:0000256" key="14">
    <source>
        <dbReference type="SAM" id="Coils"/>
    </source>
</evidence>
<dbReference type="SMART" id="SM00304">
    <property type="entry name" value="HAMP"/>
    <property type="match status" value="1"/>
</dbReference>
<dbReference type="SUPFAM" id="SSF47384">
    <property type="entry name" value="Homodimeric domain of signal transducing histidine kinase"/>
    <property type="match status" value="1"/>
</dbReference>
<evidence type="ECO:0000256" key="2">
    <source>
        <dbReference type="ARBA" id="ARBA00004651"/>
    </source>
</evidence>
<feature type="domain" description="Histidine kinase" evidence="16">
    <location>
        <begin position="150"/>
        <end position="365"/>
    </location>
</feature>
<evidence type="ECO:0000256" key="7">
    <source>
        <dbReference type="ARBA" id="ARBA00022692"/>
    </source>
</evidence>
<keyword evidence="6" id="KW-0808">Transferase</keyword>
<feature type="transmembrane region" description="Helical" evidence="15">
    <location>
        <begin position="12"/>
        <end position="34"/>
    </location>
</feature>
<protein>
    <recommendedName>
        <fullName evidence="3">histidine kinase</fullName>
        <ecNumber evidence="3">2.7.13.3</ecNumber>
    </recommendedName>
</protein>
<evidence type="ECO:0000259" key="16">
    <source>
        <dbReference type="PROSITE" id="PS50109"/>
    </source>
</evidence>
<proteinExistence type="predicted"/>
<dbReference type="InterPro" id="IPR005467">
    <property type="entry name" value="His_kinase_dom"/>
</dbReference>
<dbReference type="GO" id="GO:0000155">
    <property type="term" value="F:phosphorelay sensor kinase activity"/>
    <property type="evidence" value="ECO:0007669"/>
    <property type="project" value="InterPro"/>
</dbReference>
<dbReference type="SMART" id="SM00388">
    <property type="entry name" value="HisKA"/>
    <property type="match status" value="1"/>
</dbReference>
<evidence type="ECO:0000256" key="13">
    <source>
        <dbReference type="ARBA" id="ARBA00023136"/>
    </source>
</evidence>
<evidence type="ECO:0000313" key="19">
    <source>
        <dbReference type="Proteomes" id="UP000325218"/>
    </source>
</evidence>
<evidence type="ECO:0000256" key="12">
    <source>
        <dbReference type="ARBA" id="ARBA00023012"/>
    </source>
</evidence>
<evidence type="ECO:0000256" key="11">
    <source>
        <dbReference type="ARBA" id="ARBA00022989"/>
    </source>
</evidence>
<evidence type="ECO:0000256" key="4">
    <source>
        <dbReference type="ARBA" id="ARBA00022475"/>
    </source>
</evidence>
<evidence type="ECO:0000256" key="6">
    <source>
        <dbReference type="ARBA" id="ARBA00022679"/>
    </source>
</evidence>
<dbReference type="InterPro" id="IPR036890">
    <property type="entry name" value="HATPase_C_sf"/>
</dbReference>
<dbReference type="AlphaFoldDB" id="A0A5D0CPA0"/>
<dbReference type="OrthoDB" id="335833at2"/>
<dbReference type="EC" id="2.7.13.3" evidence="3"/>
<keyword evidence="7 15" id="KW-0812">Transmembrane</keyword>
<dbReference type="RefSeq" id="WP_148457241.1">
    <property type="nucleotide sequence ID" value="NZ_VSDO01000005.1"/>
</dbReference>
<keyword evidence="13 15" id="KW-0472">Membrane</keyword>
<dbReference type="CDD" id="cd00075">
    <property type="entry name" value="HATPase"/>
    <property type="match status" value="1"/>
</dbReference>
<feature type="domain" description="HAMP" evidence="17">
    <location>
        <begin position="83"/>
        <end position="135"/>
    </location>
</feature>
<dbReference type="PANTHER" id="PTHR45528:SF1">
    <property type="entry name" value="SENSOR HISTIDINE KINASE CPXA"/>
    <property type="match status" value="1"/>
</dbReference>
<dbReference type="PROSITE" id="PS50109">
    <property type="entry name" value="HIS_KIN"/>
    <property type="match status" value="1"/>
</dbReference>
<evidence type="ECO:0000259" key="17">
    <source>
        <dbReference type="PROSITE" id="PS50885"/>
    </source>
</evidence>
<evidence type="ECO:0000256" key="15">
    <source>
        <dbReference type="SAM" id="Phobius"/>
    </source>
</evidence>
<dbReference type="InterPro" id="IPR004358">
    <property type="entry name" value="Sig_transdc_His_kin-like_C"/>
</dbReference>
<dbReference type="Gene3D" id="1.10.287.130">
    <property type="match status" value="1"/>
</dbReference>
<dbReference type="InterPro" id="IPR003661">
    <property type="entry name" value="HisK_dim/P_dom"/>
</dbReference>
<dbReference type="SMART" id="SM00387">
    <property type="entry name" value="HATPase_c"/>
    <property type="match status" value="1"/>
</dbReference>
<dbReference type="Gene3D" id="6.10.340.10">
    <property type="match status" value="1"/>
</dbReference>
<keyword evidence="12" id="KW-0902">Two-component regulatory system</keyword>
<evidence type="ECO:0000313" key="18">
    <source>
        <dbReference type="EMBL" id="TYA11015.1"/>
    </source>
</evidence>
<keyword evidence="4" id="KW-1003">Cell membrane</keyword>
<dbReference type="GO" id="GO:0005524">
    <property type="term" value="F:ATP binding"/>
    <property type="evidence" value="ECO:0007669"/>
    <property type="project" value="UniProtKB-KW"/>
</dbReference>
<dbReference type="CDD" id="cd00082">
    <property type="entry name" value="HisKA"/>
    <property type="match status" value="1"/>
</dbReference>
<dbReference type="SUPFAM" id="SSF158472">
    <property type="entry name" value="HAMP domain-like"/>
    <property type="match status" value="1"/>
</dbReference>
<dbReference type="PANTHER" id="PTHR45528">
    <property type="entry name" value="SENSOR HISTIDINE KINASE CPXA"/>
    <property type="match status" value="1"/>
</dbReference>
<keyword evidence="9 18" id="KW-0418">Kinase</keyword>
<keyword evidence="19" id="KW-1185">Reference proteome</keyword>
<sequence>MRSKPTIFRTLVRNYIFFSLTVGASVASLLIYFVERTDRLAESGSGTSAETLALFWKTLAETGLLFLVLFGINVFLYSRLTAVKLTNPLGDIVAGIRSIAGGHYHERLRFEAEYELAQIQESFNAMAEKLEKAEKEKRLLEESRRQMLVDISHDLRTPITTIQGYAKALQLGIIADEEKKQRTIKLICDKTYLVAKLIEDVFELSKLEAPDYPVAKEPTDTAEFLREIAVTFYDAFEEKGFVFDTEIPSGEVIAEFNTTLLYRAVSNLLANALKYNPPGTRVLIGLEDHGETVHIEVTDDGIGIPGPLRDKVFNTFVRGNAARTSDGGTGLGLAIARQIAEKHGGSISLDGDQDATRFVLVIPKK</sequence>
<dbReference type="PROSITE" id="PS50885">
    <property type="entry name" value="HAMP"/>
    <property type="match status" value="1"/>
</dbReference>
<comment type="subcellular location">
    <subcellularLocation>
        <location evidence="2">Cell membrane</location>
        <topology evidence="2">Multi-pass membrane protein</topology>
    </subcellularLocation>
</comment>
<feature type="coiled-coil region" evidence="14">
    <location>
        <begin position="116"/>
        <end position="150"/>
    </location>
</feature>